<sequence>MDDKMGCHRVGCLVAPRVGLTLKTPPLSWHYGTYVDAKYRWLELESDRVTLDAVMSQPTDAFAYPRSHSPLVCLSVLAPRSSQQSQDDGVDEEARALFLRSAALCYPALKYVALAAPLRAALDRDADHAGERAPWRWWRVVRNEAGEIQEFPAWEGERVRDYLRRADVEAVDALAGTLMRPLHRLLVYL</sequence>
<protein>
    <submittedName>
        <fullName evidence="1">Uncharacterized protein</fullName>
    </submittedName>
</protein>
<name>A0A4Q9MCF1_9APHY</name>
<proteinExistence type="predicted"/>
<dbReference type="EMBL" id="ML143490">
    <property type="protein sequence ID" value="TBU23998.1"/>
    <property type="molecule type" value="Genomic_DNA"/>
</dbReference>
<organism evidence="1">
    <name type="scientific">Dichomitus squalens</name>
    <dbReference type="NCBI Taxonomy" id="114155"/>
    <lineage>
        <taxon>Eukaryota</taxon>
        <taxon>Fungi</taxon>
        <taxon>Dikarya</taxon>
        <taxon>Basidiomycota</taxon>
        <taxon>Agaricomycotina</taxon>
        <taxon>Agaricomycetes</taxon>
        <taxon>Polyporales</taxon>
        <taxon>Polyporaceae</taxon>
        <taxon>Dichomitus</taxon>
    </lineage>
</organism>
<dbReference type="AlphaFoldDB" id="A0A4Q9MCF1"/>
<gene>
    <name evidence="1" type="ORF">BD311DRAFT_44872</name>
</gene>
<evidence type="ECO:0000313" key="1">
    <source>
        <dbReference type="EMBL" id="TBU23998.1"/>
    </source>
</evidence>
<dbReference type="OrthoDB" id="2758753at2759"/>
<accession>A0A4Q9MCF1</accession>
<reference evidence="1" key="1">
    <citation type="submission" date="2019-01" db="EMBL/GenBank/DDBJ databases">
        <title>Draft genome sequences of three monokaryotic isolates of the white-rot basidiomycete fungus Dichomitus squalens.</title>
        <authorList>
            <consortium name="DOE Joint Genome Institute"/>
            <person name="Lopez S.C."/>
            <person name="Andreopoulos B."/>
            <person name="Pangilinan J."/>
            <person name="Lipzen A."/>
            <person name="Riley R."/>
            <person name="Ahrendt S."/>
            <person name="Ng V."/>
            <person name="Barry K."/>
            <person name="Daum C."/>
            <person name="Grigoriev I.V."/>
            <person name="Hilden K.S."/>
            <person name="Makela M.R."/>
            <person name="de Vries R.P."/>
        </authorList>
    </citation>
    <scope>NUCLEOTIDE SEQUENCE [LARGE SCALE GENOMIC DNA]</scope>
    <source>
        <strain evidence="1">OM18370.1</strain>
    </source>
</reference>
<dbReference type="Proteomes" id="UP000292957">
    <property type="component" value="Unassembled WGS sequence"/>
</dbReference>